<keyword evidence="2" id="KW-1185">Reference proteome</keyword>
<gene>
    <name evidence="1" type="ORF">mMyoMyo1_010755</name>
</gene>
<evidence type="ECO:0000313" key="1">
    <source>
        <dbReference type="EMBL" id="KAF6369417.1"/>
    </source>
</evidence>
<reference evidence="1 2" key="1">
    <citation type="journal article" date="2020" name="Nature">
        <title>Six reference-quality genomes reveal evolution of bat adaptations.</title>
        <authorList>
            <person name="Jebb D."/>
            <person name="Huang Z."/>
            <person name="Pippel M."/>
            <person name="Hughes G.M."/>
            <person name="Lavrichenko K."/>
            <person name="Devanna P."/>
            <person name="Winkler S."/>
            <person name="Jermiin L.S."/>
            <person name="Skirmuntt E.C."/>
            <person name="Katzourakis A."/>
            <person name="Burkitt-Gray L."/>
            <person name="Ray D.A."/>
            <person name="Sullivan K.A.M."/>
            <person name="Roscito J.G."/>
            <person name="Kirilenko B.M."/>
            <person name="Davalos L.M."/>
            <person name="Corthals A.P."/>
            <person name="Power M.L."/>
            <person name="Jones G."/>
            <person name="Ransome R.D."/>
            <person name="Dechmann D.K.N."/>
            <person name="Locatelli A.G."/>
            <person name="Puechmaille S.J."/>
            <person name="Fedrigo O."/>
            <person name="Jarvis E.D."/>
            <person name="Hiller M."/>
            <person name="Vernes S.C."/>
            <person name="Myers E.W."/>
            <person name="Teeling E.C."/>
        </authorList>
    </citation>
    <scope>NUCLEOTIDE SEQUENCE [LARGE SCALE GENOMIC DNA]</scope>
    <source>
        <strain evidence="1">MMyoMyo1</strain>
        <tissue evidence="1">Flight muscle</tissue>
    </source>
</reference>
<protein>
    <submittedName>
        <fullName evidence="1">Uncharacterized protein</fullName>
    </submittedName>
</protein>
<sequence length="146" mass="16377">MPVPPSTHPFPCNHHIAVHVHEVSLSSFLAQSLHFPNTPSPTTRAACLLSIYESSHLYFAWYGSPPSLSQHHGTGYLVPRGRPQREIPLNRLSHAVCSASPFARLLPSPSKPETPPYERKAFFGWILRCLKILKSKCSPYCNCLFE</sequence>
<evidence type="ECO:0000313" key="2">
    <source>
        <dbReference type="Proteomes" id="UP000527355"/>
    </source>
</evidence>
<comment type="caution">
    <text evidence="1">The sequence shown here is derived from an EMBL/GenBank/DDBJ whole genome shotgun (WGS) entry which is preliminary data.</text>
</comment>
<dbReference type="Proteomes" id="UP000527355">
    <property type="component" value="Unassembled WGS sequence"/>
</dbReference>
<proteinExistence type="predicted"/>
<dbReference type="EMBL" id="JABWUV010000003">
    <property type="protein sequence ID" value="KAF6369417.1"/>
    <property type="molecule type" value="Genomic_DNA"/>
</dbReference>
<name>A0A7J7Z581_MYOMY</name>
<dbReference type="AlphaFoldDB" id="A0A7J7Z581"/>
<accession>A0A7J7Z581</accession>
<organism evidence="1 2">
    <name type="scientific">Myotis myotis</name>
    <name type="common">Greater mouse-eared bat</name>
    <name type="synonym">Vespertilio myotis</name>
    <dbReference type="NCBI Taxonomy" id="51298"/>
    <lineage>
        <taxon>Eukaryota</taxon>
        <taxon>Metazoa</taxon>
        <taxon>Chordata</taxon>
        <taxon>Craniata</taxon>
        <taxon>Vertebrata</taxon>
        <taxon>Euteleostomi</taxon>
        <taxon>Mammalia</taxon>
        <taxon>Eutheria</taxon>
        <taxon>Laurasiatheria</taxon>
        <taxon>Chiroptera</taxon>
        <taxon>Yangochiroptera</taxon>
        <taxon>Vespertilionidae</taxon>
        <taxon>Myotis</taxon>
    </lineage>
</organism>